<keyword evidence="3" id="KW-1185">Reference proteome</keyword>
<comment type="caution">
    <text evidence="2">The sequence shown here is derived from an EMBL/GenBank/DDBJ whole genome shotgun (WGS) entry which is preliminary data.</text>
</comment>
<reference evidence="2" key="1">
    <citation type="submission" date="2021-03" db="EMBL/GenBank/DDBJ databases">
        <title>Draft genome sequence of rust myrtle Austropuccinia psidii MF-1, a brazilian biotype.</title>
        <authorList>
            <person name="Quecine M.C."/>
            <person name="Pachon D.M.R."/>
            <person name="Bonatelli M.L."/>
            <person name="Correr F.H."/>
            <person name="Franceschini L.M."/>
            <person name="Leite T.F."/>
            <person name="Margarido G.R.A."/>
            <person name="Almeida C.A."/>
            <person name="Ferrarezi J.A."/>
            <person name="Labate C.A."/>
        </authorList>
    </citation>
    <scope>NUCLEOTIDE SEQUENCE</scope>
    <source>
        <strain evidence="2">MF-1</strain>
    </source>
</reference>
<dbReference type="EMBL" id="AVOT02047994">
    <property type="protein sequence ID" value="MBW0543235.1"/>
    <property type="molecule type" value="Genomic_DNA"/>
</dbReference>
<gene>
    <name evidence="2" type="ORF">O181_082950</name>
</gene>
<feature type="compositionally biased region" description="Polar residues" evidence="1">
    <location>
        <begin position="36"/>
        <end position="47"/>
    </location>
</feature>
<dbReference type="OrthoDB" id="2507554at2759"/>
<dbReference type="Proteomes" id="UP000765509">
    <property type="component" value="Unassembled WGS sequence"/>
</dbReference>
<protein>
    <submittedName>
        <fullName evidence="2">Uncharacterized protein</fullName>
    </submittedName>
</protein>
<proteinExistence type="predicted"/>
<name>A0A9Q3ILA0_9BASI</name>
<dbReference type="AlphaFoldDB" id="A0A9Q3ILA0"/>
<accession>A0A9Q3ILA0</accession>
<evidence type="ECO:0000256" key="1">
    <source>
        <dbReference type="SAM" id="MobiDB-lite"/>
    </source>
</evidence>
<organism evidence="2 3">
    <name type="scientific">Austropuccinia psidii MF-1</name>
    <dbReference type="NCBI Taxonomy" id="1389203"/>
    <lineage>
        <taxon>Eukaryota</taxon>
        <taxon>Fungi</taxon>
        <taxon>Dikarya</taxon>
        <taxon>Basidiomycota</taxon>
        <taxon>Pucciniomycotina</taxon>
        <taxon>Pucciniomycetes</taxon>
        <taxon>Pucciniales</taxon>
        <taxon>Sphaerophragmiaceae</taxon>
        <taxon>Austropuccinia</taxon>
    </lineage>
</organism>
<feature type="region of interest" description="Disordered" evidence="1">
    <location>
        <begin position="27"/>
        <end position="58"/>
    </location>
</feature>
<evidence type="ECO:0000313" key="3">
    <source>
        <dbReference type="Proteomes" id="UP000765509"/>
    </source>
</evidence>
<evidence type="ECO:0000313" key="2">
    <source>
        <dbReference type="EMBL" id="MBW0543235.1"/>
    </source>
</evidence>
<sequence length="130" mass="14603">MQVAQRGEANSISNVMELTAGRGRTNHLSQKPLLTRGSQHIDSSNKYQADAKSSGYPHPSMRPAAWATKWISPEHPCSYCFQWGHWAMDFPRKSAGSPPLRIPISDTTSQNLYCIRHLSVLRRKTKAKPT</sequence>